<dbReference type="EMBL" id="LR824026">
    <property type="protein sequence ID" value="CAD0205236.1"/>
    <property type="molecule type" value="Genomic_DNA"/>
</dbReference>
<feature type="chain" id="PRO_5040507452" evidence="1">
    <location>
        <begin position="18"/>
        <end position="144"/>
    </location>
</feature>
<sequence>MESVYILLMLATAVASASVIGNFRPLLENPDYAILENDYTNIRPSEMVEESLEVKVRGDRVPRQVMFLFQGSCPAGTARVGARCVRGDEDRTTSDKSKLTVRTERVPDPVALRPSDLRFIWEALSSLEGSRWCLGYYCAYQGLK</sequence>
<evidence type="ECO:0000313" key="2">
    <source>
        <dbReference type="EMBL" id="CAD0205236.1"/>
    </source>
</evidence>
<reference evidence="2" key="1">
    <citation type="submission" date="2021-12" db="EMBL/GenBank/DDBJ databases">
        <authorList>
            <person name="King R."/>
        </authorList>
    </citation>
    <scope>NUCLEOTIDE SEQUENCE</scope>
</reference>
<organism evidence="2 3">
    <name type="scientific">Chrysodeixis includens</name>
    <name type="common">Soybean looper</name>
    <name type="synonym">Pseudoplusia includens</name>
    <dbReference type="NCBI Taxonomy" id="689277"/>
    <lineage>
        <taxon>Eukaryota</taxon>
        <taxon>Metazoa</taxon>
        <taxon>Ecdysozoa</taxon>
        <taxon>Arthropoda</taxon>
        <taxon>Hexapoda</taxon>
        <taxon>Insecta</taxon>
        <taxon>Pterygota</taxon>
        <taxon>Neoptera</taxon>
        <taxon>Endopterygota</taxon>
        <taxon>Lepidoptera</taxon>
        <taxon>Glossata</taxon>
        <taxon>Ditrysia</taxon>
        <taxon>Noctuoidea</taxon>
        <taxon>Noctuidae</taxon>
        <taxon>Plusiinae</taxon>
        <taxon>Chrysodeixis</taxon>
    </lineage>
</organism>
<evidence type="ECO:0000256" key="1">
    <source>
        <dbReference type="SAM" id="SignalP"/>
    </source>
</evidence>
<feature type="signal peptide" evidence="1">
    <location>
        <begin position="1"/>
        <end position="17"/>
    </location>
</feature>
<proteinExistence type="predicted"/>
<keyword evidence="1" id="KW-0732">Signal</keyword>
<protein>
    <submittedName>
        <fullName evidence="2">Uncharacterized protein</fullName>
    </submittedName>
</protein>
<dbReference type="AlphaFoldDB" id="A0A9N8L5E2"/>
<evidence type="ECO:0000313" key="3">
    <source>
        <dbReference type="Proteomes" id="UP001154114"/>
    </source>
</evidence>
<keyword evidence="3" id="KW-1185">Reference proteome</keyword>
<dbReference type="Proteomes" id="UP001154114">
    <property type="component" value="Chromosome 23"/>
</dbReference>
<name>A0A9N8L5E2_CHRIL</name>
<accession>A0A9N8L5E2</accession>
<gene>
    <name evidence="2" type="ORF">CINC_LOCUS7541</name>
</gene>